<name>A0A7S2TV75_9EUKA</name>
<organism evidence="3">
    <name type="scientific">Lotharella oceanica</name>
    <dbReference type="NCBI Taxonomy" id="641309"/>
    <lineage>
        <taxon>Eukaryota</taxon>
        <taxon>Sar</taxon>
        <taxon>Rhizaria</taxon>
        <taxon>Cercozoa</taxon>
        <taxon>Chlorarachniophyceae</taxon>
        <taxon>Lotharella</taxon>
    </lineage>
</organism>
<feature type="transmembrane region" description="Helical" evidence="1">
    <location>
        <begin position="12"/>
        <end position="32"/>
    </location>
</feature>
<dbReference type="PANTHER" id="PTHR36124">
    <property type="match status" value="1"/>
</dbReference>
<dbReference type="GO" id="GO:0016491">
    <property type="term" value="F:oxidoreductase activity"/>
    <property type="evidence" value="ECO:0007669"/>
    <property type="project" value="InterPro"/>
</dbReference>
<evidence type="ECO:0000256" key="1">
    <source>
        <dbReference type="SAM" id="Phobius"/>
    </source>
</evidence>
<reference evidence="3" key="1">
    <citation type="submission" date="2021-01" db="EMBL/GenBank/DDBJ databases">
        <authorList>
            <person name="Corre E."/>
            <person name="Pelletier E."/>
            <person name="Niang G."/>
            <person name="Scheremetjew M."/>
            <person name="Finn R."/>
            <person name="Kale V."/>
            <person name="Holt S."/>
            <person name="Cochrane G."/>
            <person name="Meng A."/>
            <person name="Brown T."/>
            <person name="Cohen L."/>
        </authorList>
    </citation>
    <scope>NUCLEOTIDE SEQUENCE</scope>
    <source>
        <strain evidence="3">CCMP622</strain>
    </source>
</reference>
<feature type="transmembrane region" description="Helical" evidence="1">
    <location>
        <begin position="38"/>
        <end position="58"/>
    </location>
</feature>
<dbReference type="Pfam" id="PF09995">
    <property type="entry name" value="MPAB_Lcp_cat"/>
    <property type="match status" value="1"/>
</dbReference>
<sequence length="368" mass="41443">MPDPWRVARGALGPCCAVAVATAILLALRTLISSSSTMGQKASVVFGVVLYACVVRWMRARRLAYLEGVEDLHELGRVLARVEFAEITYRALELALFRTYAIPSVSALLERTGRFTESAESCLRRYNDTDLILSEIFERDQDHPRSILALRRLNFIHSHYKISNDDYLFTLSLFMVEPVAWINRYGWRALSQREADAFFELFRTMGVRMGIRGIPGNIAEMARWKDRYAQKHSRFAKSNRAIGDATFALLLKPVPAFAKPFALHASYALMNDPLLLEAMGYPLPSRAFVAAMDGIMRARAAFVRYLLPPRPLWFNANRTPAKASERTGLFEPNFSRYGQSYPGGYAIGRLGPDELRPGLLGKLHGGEE</sequence>
<dbReference type="InterPro" id="IPR018713">
    <property type="entry name" value="MPAB/Lcp_cat_dom"/>
</dbReference>
<dbReference type="PANTHER" id="PTHR36124:SF1">
    <property type="entry name" value="ER-BOUND OXYGENASE MPAB_MPAB'_RUBBER OXYGENASE CATALYTIC DOMAIN-CONTAINING PROTEIN"/>
    <property type="match status" value="1"/>
</dbReference>
<gene>
    <name evidence="3" type="ORF">LSP00402_LOCUS14790</name>
</gene>
<evidence type="ECO:0000313" key="3">
    <source>
        <dbReference type="EMBL" id="CAD9770802.1"/>
    </source>
</evidence>
<keyword evidence="1" id="KW-0812">Transmembrane</keyword>
<accession>A0A7S2TV75</accession>
<evidence type="ECO:0000259" key="2">
    <source>
        <dbReference type="Pfam" id="PF09995"/>
    </source>
</evidence>
<feature type="domain" description="ER-bound oxygenase mpaB/mpaB'/Rubber oxygenase catalytic" evidence="2">
    <location>
        <begin position="160"/>
        <end position="297"/>
    </location>
</feature>
<dbReference type="InterPro" id="IPR046366">
    <property type="entry name" value="MPAB"/>
</dbReference>
<protein>
    <recommendedName>
        <fullName evidence="2">ER-bound oxygenase mpaB/mpaB'/Rubber oxygenase catalytic domain-containing protein</fullName>
    </recommendedName>
</protein>
<keyword evidence="1" id="KW-0472">Membrane</keyword>
<proteinExistence type="predicted"/>
<dbReference type="AlphaFoldDB" id="A0A7S2TV75"/>
<keyword evidence="1" id="KW-1133">Transmembrane helix</keyword>
<dbReference type="EMBL" id="HBHP01023764">
    <property type="protein sequence ID" value="CAD9770802.1"/>
    <property type="molecule type" value="Transcribed_RNA"/>
</dbReference>